<proteinExistence type="predicted"/>
<comment type="caution">
    <text evidence="4">The sequence shown here is derived from an EMBL/GenBank/DDBJ whole genome shotgun (WGS) entry which is preliminary data.</text>
</comment>
<dbReference type="GO" id="GO:0019622">
    <property type="term" value="P:3-(3-hydroxy)phenylpropionate catabolic process"/>
    <property type="evidence" value="ECO:0007669"/>
    <property type="project" value="TreeGrafter"/>
</dbReference>
<dbReference type="PANTHER" id="PTHR43476">
    <property type="entry name" value="3-(3-HYDROXY-PHENYL)PROPIONATE/3-HYDROXYCINNAMIC ACID HYDROXYLASE"/>
    <property type="match status" value="1"/>
</dbReference>
<dbReference type="InterPro" id="IPR050631">
    <property type="entry name" value="PheA/TfdB_FAD_monoxygenase"/>
</dbReference>
<dbReference type="PRINTS" id="PR00420">
    <property type="entry name" value="RNGMNOXGNASE"/>
</dbReference>
<dbReference type="AlphaFoldDB" id="A0A7W8UZ90"/>
<feature type="compositionally biased region" description="Basic and acidic residues" evidence="2">
    <location>
        <begin position="1"/>
        <end position="12"/>
    </location>
</feature>
<evidence type="ECO:0000313" key="5">
    <source>
        <dbReference type="Proteomes" id="UP000592780"/>
    </source>
</evidence>
<sequence>MASKKGRGDPGHRHQVNQSTALSKEEFMHDVAIIGLGPTGVTLATLLAQQGLRVLAIDREAGIYPLPRAVHFDGECMRVFQSIGVADALKSQVRPSPGMKFIDSDGRLLIDWSRDLEIGPMGWYASYRCHQPWLEQTLRQKLAEHAGADIRVKHEMLDCTVASDGVDLRIKDLSTGKALQEKARYVVGCDGARSIIRGLIGARMDDLQQHEQWIVVDVVLNHERPDLGDYSIQYCDPSRPGTYVRGVGMRRRWELMLVPGDDPAIITQPESIWKLLSRWVTPQEATLERPALYTFRAVVARGWRKGRLLLAGDAAHLTPPFMGQGMCAGIRDASNLAWKLAAVIRGEAGEDLLNTYESEREPHVREFISTAVRLGHIIQTTDPDVVRRRDKEFAQPELFSTPQPSLGPGAHVGGSLGGRMIPQAVRADGSRTDDDTGYAYSLFVSPVALGAAKALIKDRVPIVAVTEPSLTNWMEASGIVAALVRPDRYVAGVAATDRELEQLLQARGADSPICA</sequence>
<dbReference type="SUPFAM" id="SSF51905">
    <property type="entry name" value="FAD/NAD(P)-binding domain"/>
    <property type="match status" value="1"/>
</dbReference>
<keyword evidence="5" id="KW-1185">Reference proteome</keyword>
<dbReference type="Pfam" id="PF01494">
    <property type="entry name" value="FAD_binding_3"/>
    <property type="match status" value="1"/>
</dbReference>
<dbReference type="InterPro" id="IPR002938">
    <property type="entry name" value="FAD-bd"/>
</dbReference>
<accession>A0A7W8UZ90</accession>
<dbReference type="Gene3D" id="3.30.9.10">
    <property type="entry name" value="D-Amino Acid Oxidase, subunit A, domain 2"/>
    <property type="match status" value="1"/>
</dbReference>
<dbReference type="Gene3D" id="3.40.30.120">
    <property type="match status" value="1"/>
</dbReference>
<keyword evidence="1 4" id="KW-0560">Oxidoreductase</keyword>
<dbReference type="PANTHER" id="PTHR43476:SF3">
    <property type="entry name" value="FAD-BINDING MONOOXYGENASE"/>
    <property type="match status" value="1"/>
</dbReference>
<reference evidence="4 5" key="1">
    <citation type="submission" date="2020-08" db="EMBL/GenBank/DDBJ databases">
        <title>Genomic Encyclopedia of Type Strains, Phase IV (KMG-V): Genome sequencing to study the core and pangenomes of soil and plant-associated prokaryotes.</title>
        <authorList>
            <person name="Whitman W."/>
        </authorList>
    </citation>
    <scope>NUCLEOTIDE SEQUENCE [LARGE SCALE GENOMIC DNA]</scope>
    <source>
        <strain evidence="4 5">JPY158</strain>
    </source>
</reference>
<dbReference type="Gene3D" id="3.50.50.60">
    <property type="entry name" value="FAD/NAD(P)-binding domain"/>
    <property type="match status" value="1"/>
</dbReference>
<dbReference type="GO" id="GO:0008688">
    <property type="term" value="F:3-(3-hydroxyphenyl)propionate hydroxylase activity"/>
    <property type="evidence" value="ECO:0007669"/>
    <property type="project" value="UniProtKB-EC"/>
</dbReference>
<dbReference type="InterPro" id="IPR036188">
    <property type="entry name" value="FAD/NAD-bd_sf"/>
</dbReference>
<dbReference type="GO" id="GO:0071949">
    <property type="term" value="F:FAD binding"/>
    <property type="evidence" value="ECO:0007669"/>
    <property type="project" value="InterPro"/>
</dbReference>
<dbReference type="NCBIfam" id="NF004829">
    <property type="entry name" value="PRK06183.1-3"/>
    <property type="match status" value="1"/>
</dbReference>
<feature type="region of interest" description="Disordered" evidence="2">
    <location>
        <begin position="1"/>
        <end position="20"/>
    </location>
</feature>
<name>A0A7W8UZ90_PARAM</name>
<dbReference type="Proteomes" id="UP000592780">
    <property type="component" value="Unassembled WGS sequence"/>
</dbReference>
<evidence type="ECO:0000259" key="3">
    <source>
        <dbReference type="Pfam" id="PF01494"/>
    </source>
</evidence>
<evidence type="ECO:0000256" key="2">
    <source>
        <dbReference type="SAM" id="MobiDB-lite"/>
    </source>
</evidence>
<organism evidence="4 5">
    <name type="scientific">Paraburkholderia atlantica</name>
    <dbReference type="NCBI Taxonomy" id="2654982"/>
    <lineage>
        <taxon>Bacteria</taxon>
        <taxon>Pseudomonadati</taxon>
        <taxon>Pseudomonadota</taxon>
        <taxon>Betaproteobacteria</taxon>
        <taxon>Burkholderiales</taxon>
        <taxon>Burkholderiaceae</taxon>
        <taxon>Paraburkholderia</taxon>
    </lineage>
</organism>
<evidence type="ECO:0000256" key="1">
    <source>
        <dbReference type="ARBA" id="ARBA00023002"/>
    </source>
</evidence>
<dbReference type="EC" id="1.14.13.127" evidence="4"/>
<gene>
    <name evidence="4" type="ORF">HDG40_004235</name>
</gene>
<feature type="domain" description="FAD-binding" evidence="3">
    <location>
        <begin position="30"/>
        <end position="368"/>
    </location>
</feature>
<evidence type="ECO:0000313" key="4">
    <source>
        <dbReference type="EMBL" id="MBB5426062.1"/>
    </source>
</evidence>
<dbReference type="EMBL" id="JACHDD010000006">
    <property type="protein sequence ID" value="MBB5426062.1"/>
    <property type="molecule type" value="Genomic_DNA"/>
</dbReference>
<protein>
    <submittedName>
        <fullName evidence="4">3-(3-hydroxy-phenyl)propionate hydroxylase</fullName>
        <ecNumber evidence="4">1.14.13.127</ecNumber>
    </submittedName>
</protein>